<dbReference type="Pfam" id="PF03242">
    <property type="entry name" value="LEA_3a"/>
    <property type="match status" value="1"/>
</dbReference>
<name>A0AAV1E577_OLDCO</name>
<dbReference type="EMBL" id="OX459124">
    <property type="protein sequence ID" value="CAI9114502.1"/>
    <property type="molecule type" value="Genomic_DNA"/>
</dbReference>
<dbReference type="PANTHER" id="PTHR33509">
    <property type="entry name" value="LATE EMBRYOGENIS ABUNDANT PROTEIN 2-RELATED"/>
    <property type="match status" value="1"/>
</dbReference>
<organism evidence="2 3">
    <name type="scientific">Oldenlandia corymbosa var. corymbosa</name>
    <dbReference type="NCBI Taxonomy" id="529605"/>
    <lineage>
        <taxon>Eukaryota</taxon>
        <taxon>Viridiplantae</taxon>
        <taxon>Streptophyta</taxon>
        <taxon>Embryophyta</taxon>
        <taxon>Tracheophyta</taxon>
        <taxon>Spermatophyta</taxon>
        <taxon>Magnoliopsida</taxon>
        <taxon>eudicotyledons</taxon>
        <taxon>Gunneridae</taxon>
        <taxon>Pentapetalae</taxon>
        <taxon>asterids</taxon>
        <taxon>lamiids</taxon>
        <taxon>Gentianales</taxon>
        <taxon>Rubiaceae</taxon>
        <taxon>Rubioideae</taxon>
        <taxon>Spermacoceae</taxon>
        <taxon>Hedyotis-Oldenlandia complex</taxon>
        <taxon>Oldenlandia</taxon>
    </lineage>
</organism>
<feature type="chain" id="PRO_5043886254" evidence="1">
    <location>
        <begin position="24"/>
        <end position="94"/>
    </location>
</feature>
<evidence type="ECO:0000313" key="3">
    <source>
        <dbReference type="Proteomes" id="UP001161247"/>
    </source>
</evidence>
<keyword evidence="1" id="KW-0732">Signal</keyword>
<proteinExistence type="predicted"/>
<reference evidence="2" key="1">
    <citation type="submission" date="2023-03" db="EMBL/GenBank/DDBJ databases">
        <authorList>
            <person name="Julca I."/>
        </authorList>
    </citation>
    <scope>NUCLEOTIDE SEQUENCE</scope>
</reference>
<protein>
    <submittedName>
        <fullName evidence="2">OLC1v1015240C1</fullName>
    </submittedName>
</protein>
<dbReference type="AlphaFoldDB" id="A0AAV1E577"/>
<accession>A0AAV1E577</accession>
<keyword evidence="3" id="KW-1185">Reference proteome</keyword>
<dbReference type="Proteomes" id="UP001161247">
    <property type="component" value="Chromosome 7"/>
</dbReference>
<sequence>MSICNSSSSSIALLLFSVYGRRAYSVAVDNVKVGSATMTRKTAEEKVEGVAAGKDVFWMKDPKTGNWLPESHFDQVDVVELRQKLLSSNVAPKS</sequence>
<evidence type="ECO:0000313" key="2">
    <source>
        <dbReference type="EMBL" id="CAI9114502.1"/>
    </source>
</evidence>
<feature type="signal peptide" evidence="1">
    <location>
        <begin position="1"/>
        <end position="23"/>
    </location>
</feature>
<gene>
    <name evidence="2" type="ORF">OLC1_LOCUS21235</name>
</gene>
<dbReference type="InterPro" id="IPR004926">
    <property type="entry name" value="LEA_3a"/>
</dbReference>
<dbReference type="PANTHER" id="PTHR33509:SF21">
    <property type="entry name" value="OS02G0564600 PROTEIN"/>
    <property type="match status" value="1"/>
</dbReference>
<evidence type="ECO:0000256" key="1">
    <source>
        <dbReference type="SAM" id="SignalP"/>
    </source>
</evidence>